<feature type="domain" description="IprA winged helix-turn-helix" evidence="1">
    <location>
        <begin position="146"/>
        <end position="211"/>
    </location>
</feature>
<evidence type="ECO:0000313" key="2">
    <source>
        <dbReference type="EMBL" id="QKJ58070.1"/>
    </source>
</evidence>
<reference evidence="3" key="1">
    <citation type="submission" date="2020-03" db="EMBL/GenBank/DDBJ databases">
        <title>Genome sequences of seven Enterobacteriaceae strains isolated from Canadian wastewater treatment facilities.</title>
        <authorList>
            <person name="Huang H."/>
            <person name="Chmara J.T."/>
            <person name="Duceppe M.-O."/>
        </authorList>
    </citation>
    <scope>NUCLEOTIDE SEQUENCE [LARGE SCALE GENOMIC DNA]</scope>
    <source>
        <strain evidence="3">Biosolid 3</strain>
    </source>
</reference>
<name>A0AAE7EGC6_SERFO</name>
<evidence type="ECO:0000313" key="3">
    <source>
        <dbReference type="Proteomes" id="UP000503464"/>
    </source>
</evidence>
<sequence>MDNYDKNGLTSKPVAHIQALIDSLLPLTLFPVRKGKPGQSFQFLLQDKRMCFLLVRGECVIKRNSDSLILHAMIAPGITGLSNFTPAPAHLKVQATTAIEYIYLSLDEFYRHVDDHDLWKAVAYSLMHVNSRFNEYMKSTTAIPNYELICNLLTALSEEGFETRATVSAVQYILDRTSLSRSGVMKTLAALNAGGYIVIKRGLLIKMNKLPEKF</sequence>
<dbReference type="Pfam" id="PF15977">
    <property type="entry name" value="HTH_46"/>
    <property type="match status" value="1"/>
</dbReference>
<dbReference type="AlphaFoldDB" id="A0AAE7EGC6"/>
<dbReference type="EMBL" id="CP054160">
    <property type="protein sequence ID" value="QKJ58070.1"/>
    <property type="molecule type" value="Genomic_DNA"/>
</dbReference>
<dbReference type="InterPro" id="IPR014710">
    <property type="entry name" value="RmlC-like_jellyroll"/>
</dbReference>
<gene>
    <name evidence="2" type="ORF">G9399_06315</name>
</gene>
<dbReference type="InterPro" id="IPR041687">
    <property type="entry name" value="HTH_46"/>
</dbReference>
<dbReference type="Gene3D" id="2.60.120.10">
    <property type="entry name" value="Jelly Rolls"/>
    <property type="match status" value="1"/>
</dbReference>
<organism evidence="2 3">
    <name type="scientific">Serratia fonticola</name>
    <dbReference type="NCBI Taxonomy" id="47917"/>
    <lineage>
        <taxon>Bacteria</taxon>
        <taxon>Pseudomonadati</taxon>
        <taxon>Pseudomonadota</taxon>
        <taxon>Gammaproteobacteria</taxon>
        <taxon>Enterobacterales</taxon>
        <taxon>Yersiniaceae</taxon>
        <taxon>Serratia</taxon>
    </lineage>
</organism>
<dbReference type="RefSeq" id="WP_161712176.1">
    <property type="nucleotide sequence ID" value="NZ_CP054160.3"/>
</dbReference>
<protein>
    <submittedName>
        <fullName evidence="2">Helix-turn-helix domain-containing protein</fullName>
    </submittedName>
</protein>
<accession>A0AAE7EGC6</accession>
<evidence type="ECO:0000259" key="1">
    <source>
        <dbReference type="Pfam" id="PF15977"/>
    </source>
</evidence>
<dbReference type="Proteomes" id="UP000503464">
    <property type="component" value="Chromosome"/>
</dbReference>
<proteinExistence type="predicted"/>